<feature type="active site" description="Charge relay system" evidence="4">
    <location>
        <position position="452"/>
    </location>
</feature>
<keyword evidence="3" id="KW-1015">Disulfide bond</keyword>
<evidence type="ECO:0000256" key="2">
    <source>
        <dbReference type="ARBA" id="ARBA00022801"/>
    </source>
</evidence>
<evidence type="ECO:0000256" key="1">
    <source>
        <dbReference type="ARBA" id="ARBA00005964"/>
    </source>
</evidence>
<dbReference type="PROSITE" id="PS00122">
    <property type="entry name" value="CARBOXYLESTERASE_B_1"/>
    <property type="match status" value="1"/>
</dbReference>
<dbReference type="InterPro" id="IPR050654">
    <property type="entry name" value="AChE-related_enzymes"/>
</dbReference>
<sequence>MSRIQGLYEPFILFNMGISSWTTFLLSSTFFLQALAAPANAGPTVTIASGVVIGTTAQPASATGTANAYMGIPFAKSPPERFSPPQAADAWSSPLSAQAFKPACIQQFAEKGNAQTLQKAYFGNPAGSLTDESEDCLYLNVFTPTGTTSTSKKAVMFWLFPGNLQFGTASLPIYDGSSLAVSQDVVVVTINYRTNIFGFSNSPEIATGSQNSGYLDQRFALQWVQSNIAQFGGDPSRVTIFGESAGGESVKQLLANPPSPLPFSAAIMESQQSLLVGSGSDSYSKVLKNFNCADIKCLRQVSATDIKAYIEAQSLVFPPVNGDGTSINDVRNSISSKKWPKIPVIMGTTLNEARVFLAMEGLNDGASAMSSVLSQIGITSAITKAAITTSYAAKAINDPYVLADRIMTDAIFTCTTSTLASYLAINGYTAYRYRYDPVFASTSIFANPGSYHTSEIPSVFGTYPAYSKWGSATAQQTKLSSYMQGVWGGFAKNPNGGVGWPKIGSALGFELGLLGSGSSSGVTVSATLAADYACAIYAPFTEAAGFSY</sequence>
<dbReference type="Pfam" id="PF00135">
    <property type="entry name" value="COesterase"/>
    <property type="match status" value="1"/>
</dbReference>
<dbReference type="GeneID" id="73350713"/>
<dbReference type="EMBL" id="CP019481">
    <property type="protein sequence ID" value="UQC91251.1"/>
    <property type="molecule type" value="Genomic_DNA"/>
</dbReference>
<feature type="active site" description="Acyl-ester intermediate" evidence="4">
    <location>
        <position position="244"/>
    </location>
</feature>
<dbReference type="PANTHER" id="PTHR43918">
    <property type="entry name" value="ACETYLCHOLINESTERASE"/>
    <property type="match status" value="1"/>
</dbReference>
<keyword evidence="8" id="KW-1185">Reference proteome</keyword>
<dbReference type="InterPro" id="IPR002018">
    <property type="entry name" value="CarbesteraseB"/>
</dbReference>
<dbReference type="KEGG" id="clup:CLUP02_16785"/>
<dbReference type="InterPro" id="IPR019826">
    <property type="entry name" value="Carboxylesterase_B_AS"/>
</dbReference>
<dbReference type="PRINTS" id="PR00878">
    <property type="entry name" value="CHOLNESTRASE"/>
</dbReference>
<dbReference type="GO" id="GO:0004104">
    <property type="term" value="F:cholinesterase activity"/>
    <property type="evidence" value="ECO:0007669"/>
    <property type="project" value="InterPro"/>
</dbReference>
<dbReference type="Proteomes" id="UP000830671">
    <property type="component" value="Chromosome 9"/>
</dbReference>
<accession>A0A9Q8WQ00</accession>
<dbReference type="AlphaFoldDB" id="A0A9Q8WQ00"/>
<evidence type="ECO:0000259" key="6">
    <source>
        <dbReference type="Pfam" id="PF00135"/>
    </source>
</evidence>
<name>A0A9Q8WQ00_9PEZI</name>
<feature type="domain" description="Carboxylesterase type B" evidence="6">
    <location>
        <begin position="43"/>
        <end position="503"/>
    </location>
</feature>
<dbReference type="EC" id="3.1.1.-" evidence="5"/>
<feature type="active site" description="Charge relay system" evidence="4">
    <location>
        <position position="352"/>
    </location>
</feature>
<proteinExistence type="inferred from homology"/>
<evidence type="ECO:0000256" key="5">
    <source>
        <dbReference type="RuleBase" id="RU361235"/>
    </source>
</evidence>
<dbReference type="InterPro" id="IPR019819">
    <property type="entry name" value="Carboxylesterase_B_CS"/>
</dbReference>
<protein>
    <recommendedName>
        <fullName evidence="5">Carboxylic ester hydrolase</fullName>
        <ecNumber evidence="5">3.1.1.-</ecNumber>
    </recommendedName>
</protein>
<dbReference type="PROSITE" id="PS00941">
    <property type="entry name" value="CARBOXYLESTERASE_B_2"/>
    <property type="match status" value="1"/>
</dbReference>
<keyword evidence="2 5" id="KW-0378">Hydrolase</keyword>
<organism evidence="7 8">
    <name type="scientific">Colletotrichum lupini</name>
    <dbReference type="NCBI Taxonomy" id="145971"/>
    <lineage>
        <taxon>Eukaryota</taxon>
        <taxon>Fungi</taxon>
        <taxon>Dikarya</taxon>
        <taxon>Ascomycota</taxon>
        <taxon>Pezizomycotina</taxon>
        <taxon>Sordariomycetes</taxon>
        <taxon>Hypocreomycetidae</taxon>
        <taxon>Glomerellales</taxon>
        <taxon>Glomerellaceae</taxon>
        <taxon>Colletotrichum</taxon>
        <taxon>Colletotrichum acutatum species complex</taxon>
    </lineage>
</organism>
<evidence type="ECO:0000256" key="4">
    <source>
        <dbReference type="PIRSR" id="PIRSR600997-1"/>
    </source>
</evidence>
<evidence type="ECO:0000313" key="7">
    <source>
        <dbReference type="EMBL" id="UQC91251.1"/>
    </source>
</evidence>
<dbReference type="PANTHER" id="PTHR43918:SF4">
    <property type="entry name" value="CARBOXYLIC ESTER HYDROLASE"/>
    <property type="match status" value="1"/>
</dbReference>
<evidence type="ECO:0000313" key="8">
    <source>
        <dbReference type="Proteomes" id="UP000830671"/>
    </source>
</evidence>
<comment type="similarity">
    <text evidence="1 5">Belongs to the type-B carboxylesterase/lipase family.</text>
</comment>
<reference evidence="7" key="1">
    <citation type="journal article" date="2021" name="Mol. Plant Microbe Interact.">
        <title>Complete Genome Sequence of the Plant-Pathogenic Fungus Colletotrichum lupini.</title>
        <authorList>
            <person name="Baroncelli R."/>
            <person name="Pensec F."/>
            <person name="Da Lio D."/>
            <person name="Boufleur T."/>
            <person name="Vicente I."/>
            <person name="Sarrocco S."/>
            <person name="Picot A."/>
            <person name="Baraldi E."/>
            <person name="Sukno S."/>
            <person name="Thon M."/>
            <person name="Le Floch G."/>
        </authorList>
    </citation>
    <scope>NUCLEOTIDE SEQUENCE</scope>
    <source>
        <strain evidence="7">IMI 504893</strain>
    </source>
</reference>
<dbReference type="InterPro" id="IPR000997">
    <property type="entry name" value="Cholinesterase"/>
</dbReference>
<evidence type="ECO:0000256" key="3">
    <source>
        <dbReference type="ARBA" id="ARBA00023157"/>
    </source>
</evidence>
<dbReference type="Gene3D" id="3.40.50.1820">
    <property type="entry name" value="alpha/beta hydrolase"/>
    <property type="match status" value="1"/>
</dbReference>
<gene>
    <name evidence="7" type="ORF">CLUP02_16785</name>
</gene>
<dbReference type="SUPFAM" id="SSF53474">
    <property type="entry name" value="alpha/beta-Hydrolases"/>
    <property type="match status" value="1"/>
</dbReference>
<dbReference type="InterPro" id="IPR029058">
    <property type="entry name" value="AB_hydrolase_fold"/>
</dbReference>
<dbReference type="RefSeq" id="XP_049152850.1">
    <property type="nucleotide sequence ID" value="XM_049295703.1"/>
</dbReference>